<name>C0NLF8_AJECG</name>
<sequence>MRAIETLSMLLEKTSCERRNERKLPLPQAPQQLSAKLLWIRDVERYDESAHWYLMGSSSGSPAHMDCEAQQCLYRVQLLRIIQSTTYRCSRMANTPWDLLCISNCHSHIPLLLPSKDSLPDNHGRQRNGDNNGHAGRKELQSIRTEALSGLRKVGGVRPEHNLSLRAIAIGNSIVAFGHIDCDAYSTMALAVDVK</sequence>
<dbReference type="HOGENOM" id="CLU_1395947_0_0_1"/>
<dbReference type="GeneID" id="69037354"/>
<dbReference type="EMBL" id="GG663367">
    <property type="protein sequence ID" value="EEH07459.1"/>
    <property type="molecule type" value="Genomic_DNA"/>
</dbReference>
<dbReference type="Proteomes" id="UP000001631">
    <property type="component" value="Unassembled WGS sequence"/>
</dbReference>
<gene>
    <name evidence="2" type="ORF">HCBG_04338</name>
</gene>
<keyword evidence="3" id="KW-1185">Reference proteome</keyword>
<dbReference type="AlphaFoldDB" id="C0NLF8"/>
<dbReference type="RefSeq" id="XP_045287940.1">
    <property type="nucleotide sequence ID" value="XM_045431387.1"/>
</dbReference>
<evidence type="ECO:0000256" key="1">
    <source>
        <dbReference type="SAM" id="MobiDB-lite"/>
    </source>
</evidence>
<dbReference type="InParanoid" id="C0NLF8"/>
<organism evidence="2 3">
    <name type="scientific">Ajellomyces capsulatus (strain G186AR / H82 / ATCC MYA-2454 / RMSCC 2432)</name>
    <name type="common">Darling's disease fungus</name>
    <name type="synonym">Histoplasma capsulatum</name>
    <dbReference type="NCBI Taxonomy" id="447093"/>
    <lineage>
        <taxon>Eukaryota</taxon>
        <taxon>Fungi</taxon>
        <taxon>Dikarya</taxon>
        <taxon>Ascomycota</taxon>
        <taxon>Pezizomycotina</taxon>
        <taxon>Eurotiomycetes</taxon>
        <taxon>Eurotiomycetidae</taxon>
        <taxon>Onygenales</taxon>
        <taxon>Ajellomycetaceae</taxon>
        <taxon>Histoplasma</taxon>
    </lineage>
</organism>
<feature type="region of interest" description="Disordered" evidence="1">
    <location>
        <begin position="116"/>
        <end position="137"/>
    </location>
</feature>
<evidence type="ECO:0000313" key="3">
    <source>
        <dbReference type="Proteomes" id="UP000001631"/>
    </source>
</evidence>
<feature type="compositionally biased region" description="Basic and acidic residues" evidence="1">
    <location>
        <begin position="118"/>
        <end position="128"/>
    </location>
</feature>
<protein>
    <submittedName>
        <fullName evidence="2">Uncharacterized protein</fullName>
    </submittedName>
</protein>
<evidence type="ECO:0000313" key="2">
    <source>
        <dbReference type="EMBL" id="EEH07459.1"/>
    </source>
</evidence>
<reference evidence="2" key="1">
    <citation type="submission" date="2009-02" db="EMBL/GenBank/DDBJ databases">
        <title>The Genome Sequence of Ajellomyces capsulatus strain G186AR.</title>
        <authorList>
            <consortium name="The Broad Institute Genome Sequencing Platform"/>
            <person name="Champion M."/>
            <person name="Cuomo C."/>
            <person name="Ma L.-J."/>
            <person name="Henn M.R."/>
            <person name="Sil A."/>
            <person name="Goldman B."/>
            <person name="Young S.K."/>
            <person name="Kodira C.D."/>
            <person name="Zeng Q."/>
            <person name="Koehrsen M."/>
            <person name="Alvarado L."/>
            <person name="Berlin A."/>
            <person name="Borenstein D."/>
            <person name="Chen Z."/>
            <person name="Engels R."/>
            <person name="Freedman E."/>
            <person name="Gellesch M."/>
            <person name="Goldberg J."/>
            <person name="Griggs A."/>
            <person name="Gujja S."/>
            <person name="Heiman D."/>
            <person name="Hepburn T."/>
            <person name="Howarth C."/>
            <person name="Jen D."/>
            <person name="Larson L."/>
            <person name="Lewis B."/>
            <person name="Mehta T."/>
            <person name="Park D."/>
            <person name="Pearson M."/>
            <person name="Roberts A."/>
            <person name="Saif S."/>
            <person name="Shea T."/>
            <person name="Shenoy N."/>
            <person name="Sisk P."/>
            <person name="Stolte C."/>
            <person name="Sykes S."/>
            <person name="Walk T."/>
            <person name="White J."/>
            <person name="Yandava C."/>
            <person name="Klein B."/>
            <person name="McEwen J.G."/>
            <person name="Puccia R."/>
            <person name="Goldman G.H."/>
            <person name="Felipe M.S."/>
            <person name="Nino-Vega G."/>
            <person name="San-Blas G."/>
            <person name="Taylor J."/>
            <person name="Mendoza L."/>
            <person name="Galagan J."/>
            <person name="Nusbaum C."/>
            <person name="Birren B."/>
        </authorList>
    </citation>
    <scope>NUCLEOTIDE SEQUENCE</scope>
    <source>
        <strain evidence="2">G186AR</strain>
    </source>
</reference>
<proteinExistence type="predicted"/>
<accession>C0NLF8</accession>